<gene>
    <name evidence="1" type="ORF">TEMA_13830</name>
</gene>
<dbReference type="PIRSF" id="PIRSF016907">
    <property type="entry name" value="Kin_ATP-NAD"/>
    <property type="match status" value="1"/>
</dbReference>
<dbReference type="Pfam" id="PF01513">
    <property type="entry name" value="NAD_kinase"/>
    <property type="match status" value="1"/>
</dbReference>
<keyword evidence="2" id="KW-1185">Reference proteome</keyword>
<reference evidence="1 2" key="1">
    <citation type="submission" date="2022-07" db="EMBL/GenBank/DDBJ databases">
        <title>Genome sequence of Terrisporobacter mayombei DSM6539.</title>
        <authorList>
            <person name="Boeer T."/>
            <person name="Bengelsdorf F.R."/>
            <person name="Daniel R."/>
            <person name="Poehlein A."/>
        </authorList>
    </citation>
    <scope>NUCLEOTIDE SEQUENCE [LARGE SCALE GENOMIC DNA]</scope>
    <source>
        <strain evidence="1 2">DSM 6539</strain>
    </source>
</reference>
<dbReference type="InterPro" id="IPR011386">
    <property type="entry name" value="Put_ATP-NAD_kin"/>
</dbReference>
<dbReference type="InterPro" id="IPR002504">
    <property type="entry name" value="NADK"/>
</dbReference>
<name>A0ABY9PZC4_9FIRM</name>
<evidence type="ECO:0008006" key="3">
    <source>
        <dbReference type="Google" id="ProtNLM"/>
    </source>
</evidence>
<dbReference type="EMBL" id="CP101637">
    <property type="protein sequence ID" value="WMT81051.1"/>
    <property type="molecule type" value="Genomic_DNA"/>
</dbReference>
<dbReference type="Pfam" id="PF20143">
    <property type="entry name" value="NAD_kinase_C"/>
    <property type="match status" value="1"/>
</dbReference>
<evidence type="ECO:0000313" key="1">
    <source>
        <dbReference type="EMBL" id="WMT81051.1"/>
    </source>
</evidence>
<dbReference type="PANTHER" id="PTHR40697">
    <property type="entry name" value="ACETOIN CATABOLISM PROTEIN X"/>
    <property type="match status" value="1"/>
</dbReference>
<dbReference type="InterPro" id="IPR039065">
    <property type="entry name" value="AcoX-like"/>
</dbReference>
<dbReference type="PANTHER" id="PTHR40697:SF2">
    <property type="entry name" value="ATP-NAD KINASE-RELATED"/>
    <property type="match status" value="1"/>
</dbReference>
<dbReference type="RefSeq" id="WP_228103241.1">
    <property type="nucleotide sequence ID" value="NZ_CP101637.1"/>
</dbReference>
<protein>
    <recommendedName>
        <fullName evidence="3">ATP-NAD kinase</fullName>
    </recommendedName>
</protein>
<evidence type="ECO:0000313" key="2">
    <source>
        <dbReference type="Proteomes" id="UP001235030"/>
    </source>
</evidence>
<proteinExistence type="predicted"/>
<accession>A0ABY9PZC4</accession>
<sequence length="371" mass="40524">MIEIGLIVNPIAGMGGSVGLKGTDGEEVLTKAINLGSVPKSHKKAIIALKELLPIKDKIKIITCKGDMGENEARKLGFEVEVVGNNCNNSTSKIDTIYGCREMLNKDIKILLFVGGDGTARDIYKSVGSKLVTLGIPAGVKIHSSVYAINPKSGGKTALRYIEDEIKSSIEKEVVDIDENEYRLGKVNTKLYGYLKVPNDKKSMQNKKAPTPLSEEASQKAIGLFIIDNMEKDTLYIIGPGTTTRAVLDNLNLDSTLLGVDIVKNKEIIKLDANEKDILEAKKGCRCKLIITPTGGQGYLLGRGNQQISANVIKEIGKENIIVVSTLYKLQNLKFQPLYVDTYSEEVDKLLSGYVKVVVGYKEEIVYPVKS</sequence>
<organism evidence="1 2">
    <name type="scientific">Terrisporobacter mayombei</name>
    <dbReference type="NCBI Taxonomy" id="1541"/>
    <lineage>
        <taxon>Bacteria</taxon>
        <taxon>Bacillati</taxon>
        <taxon>Bacillota</taxon>
        <taxon>Clostridia</taxon>
        <taxon>Peptostreptococcales</taxon>
        <taxon>Peptostreptococcaceae</taxon>
        <taxon>Terrisporobacter</taxon>
    </lineage>
</organism>
<dbReference type="Proteomes" id="UP001235030">
    <property type="component" value="Chromosome"/>
</dbReference>